<keyword evidence="6" id="KW-0204">Cytolysis</keyword>
<feature type="transmembrane region" description="Helical" evidence="11">
    <location>
        <begin position="7"/>
        <end position="27"/>
    </location>
</feature>
<keyword evidence="9" id="KW-0166">Nematocyst</keyword>
<dbReference type="PANTHER" id="PTHR40388:SF1">
    <property type="entry name" value="BRYOPORIN"/>
    <property type="match status" value="1"/>
</dbReference>
<dbReference type="EMBL" id="JARQWQ010000006">
    <property type="protein sequence ID" value="KAK2571155.1"/>
    <property type="molecule type" value="Genomic_DNA"/>
</dbReference>
<comment type="similarity">
    <text evidence="3">Belongs to the actinoporin family. Sea anemone subfamily.</text>
</comment>
<feature type="region of interest" description="Disordered" evidence="10">
    <location>
        <begin position="44"/>
        <end position="64"/>
    </location>
</feature>
<sequence>MDRDISYILFLLLIVSGTMITTLGSAIKAKNLNGEELEALLEPSNYSNPRMNPKDQVSEKQKRVDPATVVPGATLTHGVLKDALTALGSTDRKISIGIDNKSGFKWERPTHYFYSGTSDTNLPYHLNSGDAVLYTARKTSGSVRGVVGVVAYSVPWIRGTIAVMFSVPYDYGLFENWWNVKLYNGIKRADYKIFEDMYYEANPFPANGWHERDLDTICKFRGAISSSGQATLEIYVLRRLANDI</sequence>
<evidence type="ECO:0000313" key="12">
    <source>
        <dbReference type="EMBL" id="KAK2571155.1"/>
    </source>
</evidence>
<keyword evidence="11" id="KW-1133">Transmembrane helix</keyword>
<evidence type="ECO:0000256" key="9">
    <source>
        <dbReference type="ARBA" id="ARBA00023331"/>
    </source>
</evidence>
<accession>A0AAD9R167</accession>
<evidence type="ECO:0000256" key="11">
    <source>
        <dbReference type="SAM" id="Phobius"/>
    </source>
</evidence>
<dbReference type="GO" id="GO:0006812">
    <property type="term" value="P:monoatomic cation transport"/>
    <property type="evidence" value="ECO:0007669"/>
    <property type="project" value="InterPro"/>
</dbReference>
<dbReference type="InterPro" id="IPR050677">
    <property type="entry name" value="Actinoporin_PFT"/>
</dbReference>
<dbReference type="InterPro" id="IPR009104">
    <property type="entry name" value="Anemon_actinoporin-like"/>
</dbReference>
<evidence type="ECO:0000313" key="13">
    <source>
        <dbReference type="Proteomes" id="UP001249851"/>
    </source>
</evidence>
<dbReference type="GO" id="GO:0042151">
    <property type="term" value="C:nematocyst"/>
    <property type="evidence" value="ECO:0007669"/>
    <property type="project" value="UniProtKB-SubCell"/>
</dbReference>
<dbReference type="GO" id="GO:0015267">
    <property type="term" value="F:channel activity"/>
    <property type="evidence" value="ECO:0007669"/>
    <property type="project" value="InterPro"/>
</dbReference>
<dbReference type="Gene3D" id="2.60.270.20">
    <property type="entry name" value="Cytolysin/lectin"/>
    <property type="match status" value="1"/>
</dbReference>
<name>A0AAD9R167_ACRCE</name>
<evidence type="ECO:0000256" key="1">
    <source>
        <dbReference type="ARBA" id="ARBA00004175"/>
    </source>
</evidence>
<evidence type="ECO:0000256" key="2">
    <source>
        <dbReference type="ARBA" id="ARBA00004532"/>
    </source>
</evidence>
<protein>
    <submittedName>
        <fullName evidence="12">Cytolysin tenebrosin-B</fullName>
    </submittedName>
</protein>
<evidence type="ECO:0000256" key="6">
    <source>
        <dbReference type="ARBA" id="ARBA00022852"/>
    </source>
</evidence>
<dbReference type="GO" id="GO:0046930">
    <property type="term" value="C:pore complex"/>
    <property type="evidence" value="ECO:0007669"/>
    <property type="project" value="InterPro"/>
</dbReference>
<evidence type="ECO:0000256" key="10">
    <source>
        <dbReference type="SAM" id="MobiDB-lite"/>
    </source>
</evidence>
<evidence type="ECO:0000256" key="5">
    <source>
        <dbReference type="ARBA" id="ARBA00022656"/>
    </source>
</evidence>
<keyword evidence="11" id="KW-0812">Transmembrane</keyword>
<dbReference type="SUPFAM" id="SSF63724">
    <property type="entry name" value="Cytolysin/lectin"/>
    <property type="match status" value="1"/>
</dbReference>
<dbReference type="Proteomes" id="UP001249851">
    <property type="component" value="Unassembled WGS sequence"/>
</dbReference>
<reference evidence="12" key="2">
    <citation type="journal article" date="2023" name="Science">
        <title>Genomic signatures of disease resistance in endangered staghorn corals.</title>
        <authorList>
            <person name="Vollmer S.V."/>
            <person name="Selwyn J.D."/>
            <person name="Despard B.A."/>
            <person name="Roesel C.L."/>
        </authorList>
    </citation>
    <scope>NUCLEOTIDE SEQUENCE</scope>
    <source>
        <strain evidence="12">K2</strain>
    </source>
</reference>
<keyword evidence="7 11" id="KW-0472">Membrane</keyword>
<evidence type="ECO:0000256" key="8">
    <source>
        <dbReference type="ARBA" id="ARBA00023298"/>
    </source>
</evidence>
<dbReference type="PANTHER" id="PTHR40388">
    <property type="entry name" value="BRYOPORIN"/>
    <property type="match status" value="1"/>
</dbReference>
<comment type="subcellular location">
    <subcellularLocation>
        <location evidence="2">Nematocyst</location>
    </subcellularLocation>
    <subcellularLocation>
        <location evidence="1">Target cell membrane</location>
    </subcellularLocation>
</comment>
<dbReference type="GO" id="GO:0044218">
    <property type="term" value="C:other organism cell membrane"/>
    <property type="evidence" value="ECO:0007669"/>
    <property type="project" value="UniProtKB-KW"/>
</dbReference>
<dbReference type="GO" id="GO:0051715">
    <property type="term" value="P:cytolysis in another organism"/>
    <property type="evidence" value="ECO:0007669"/>
    <property type="project" value="InterPro"/>
</dbReference>
<comment type="caution">
    <text evidence="12">The sequence shown here is derived from an EMBL/GenBank/DDBJ whole genome shotgun (WGS) entry which is preliminary data.</text>
</comment>
<reference evidence="12" key="1">
    <citation type="journal article" date="2023" name="G3 (Bethesda)">
        <title>Whole genome assembly and annotation of the endangered Caribbean coral Acropora cervicornis.</title>
        <authorList>
            <person name="Selwyn J.D."/>
            <person name="Vollmer S.V."/>
        </authorList>
    </citation>
    <scope>NUCLEOTIDE SEQUENCE</scope>
    <source>
        <strain evidence="12">K2</strain>
    </source>
</reference>
<dbReference type="GO" id="GO:0046931">
    <property type="term" value="P:pore complex assembly"/>
    <property type="evidence" value="ECO:0007669"/>
    <property type="project" value="InterPro"/>
</dbReference>
<keyword evidence="5" id="KW-0800">Toxin</keyword>
<proteinExistence type="inferred from homology"/>
<evidence type="ECO:0000256" key="7">
    <source>
        <dbReference type="ARBA" id="ARBA00023136"/>
    </source>
</evidence>
<keyword evidence="13" id="KW-1185">Reference proteome</keyword>
<dbReference type="InterPro" id="IPR015926">
    <property type="entry name" value="Cytolysin/lectin"/>
</dbReference>
<keyword evidence="4" id="KW-1052">Target cell membrane</keyword>
<dbReference type="GO" id="GO:0090729">
    <property type="term" value="F:toxin activity"/>
    <property type="evidence" value="ECO:0007669"/>
    <property type="project" value="UniProtKB-KW"/>
</dbReference>
<dbReference type="Pfam" id="PF06369">
    <property type="entry name" value="Anemone_cytotox"/>
    <property type="match status" value="1"/>
</dbReference>
<gene>
    <name evidence="12" type="ORF">P5673_003717</name>
</gene>
<keyword evidence="8" id="KW-1053">Target membrane</keyword>
<dbReference type="AlphaFoldDB" id="A0AAD9R167"/>
<feature type="compositionally biased region" description="Basic and acidic residues" evidence="10">
    <location>
        <begin position="52"/>
        <end position="64"/>
    </location>
</feature>
<organism evidence="12 13">
    <name type="scientific">Acropora cervicornis</name>
    <name type="common">Staghorn coral</name>
    <dbReference type="NCBI Taxonomy" id="6130"/>
    <lineage>
        <taxon>Eukaryota</taxon>
        <taxon>Metazoa</taxon>
        <taxon>Cnidaria</taxon>
        <taxon>Anthozoa</taxon>
        <taxon>Hexacorallia</taxon>
        <taxon>Scleractinia</taxon>
        <taxon>Astrocoeniina</taxon>
        <taxon>Acroporidae</taxon>
        <taxon>Acropora</taxon>
    </lineage>
</organism>
<evidence type="ECO:0000256" key="3">
    <source>
        <dbReference type="ARBA" id="ARBA00008399"/>
    </source>
</evidence>
<evidence type="ECO:0000256" key="4">
    <source>
        <dbReference type="ARBA" id="ARBA00022537"/>
    </source>
</evidence>